<organism evidence="1">
    <name type="scientific">marine sediment metagenome</name>
    <dbReference type="NCBI Taxonomy" id="412755"/>
    <lineage>
        <taxon>unclassified sequences</taxon>
        <taxon>metagenomes</taxon>
        <taxon>ecological metagenomes</taxon>
    </lineage>
</organism>
<dbReference type="SUPFAM" id="SSF55469">
    <property type="entry name" value="FMN-dependent nitroreductase-like"/>
    <property type="match status" value="1"/>
</dbReference>
<name>A0A0F9AEH7_9ZZZZ</name>
<evidence type="ECO:0008006" key="2">
    <source>
        <dbReference type="Google" id="ProtNLM"/>
    </source>
</evidence>
<dbReference type="GO" id="GO:0016491">
    <property type="term" value="F:oxidoreductase activity"/>
    <property type="evidence" value="ECO:0007669"/>
    <property type="project" value="InterPro"/>
</dbReference>
<dbReference type="AlphaFoldDB" id="A0A0F9AEH7"/>
<dbReference type="EMBL" id="LAZR01046367">
    <property type="protein sequence ID" value="KKK96695.1"/>
    <property type="molecule type" value="Genomic_DNA"/>
</dbReference>
<comment type="caution">
    <text evidence="1">The sequence shown here is derived from an EMBL/GenBank/DDBJ whole genome shotgun (WGS) entry which is preliminary data.</text>
</comment>
<dbReference type="InterPro" id="IPR000415">
    <property type="entry name" value="Nitroreductase-like"/>
</dbReference>
<evidence type="ECO:0000313" key="1">
    <source>
        <dbReference type="EMBL" id="KKK96695.1"/>
    </source>
</evidence>
<accession>A0A0F9AEH7</accession>
<feature type="non-terminal residue" evidence="1">
    <location>
        <position position="32"/>
    </location>
</feature>
<protein>
    <recommendedName>
        <fullName evidence="2">Nitroreductase domain-containing protein</fullName>
    </recommendedName>
</protein>
<dbReference type="Gene3D" id="3.40.109.10">
    <property type="entry name" value="NADH Oxidase"/>
    <property type="match status" value="1"/>
</dbReference>
<sequence>MRLLFERGSLRNYSDEKIPEDVLRRVLEAGTH</sequence>
<reference evidence="1" key="1">
    <citation type="journal article" date="2015" name="Nature">
        <title>Complex archaea that bridge the gap between prokaryotes and eukaryotes.</title>
        <authorList>
            <person name="Spang A."/>
            <person name="Saw J.H."/>
            <person name="Jorgensen S.L."/>
            <person name="Zaremba-Niedzwiedzka K."/>
            <person name="Martijn J."/>
            <person name="Lind A.E."/>
            <person name="van Eijk R."/>
            <person name="Schleper C."/>
            <person name="Guy L."/>
            <person name="Ettema T.J."/>
        </authorList>
    </citation>
    <scope>NUCLEOTIDE SEQUENCE</scope>
</reference>
<proteinExistence type="predicted"/>
<gene>
    <name evidence="1" type="ORF">LCGC14_2660200</name>
</gene>